<dbReference type="PIRSF" id="PIRSF005690">
    <property type="entry name" value="GerBA"/>
    <property type="match status" value="1"/>
</dbReference>
<protein>
    <recommendedName>
        <fullName evidence="7">Spore germination protein</fullName>
    </recommendedName>
</protein>
<dbReference type="EMBL" id="JAFBDQ010000014">
    <property type="protein sequence ID" value="MBM7557546.1"/>
    <property type="molecule type" value="Genomic_DNA"/>
</dbReference>
<evidence type="ECO:0000256" key="4">
    <source>
        <dbReference type="SAM" id="Phobius"/>
    </source>
</evidence>
<keyword evidence="6" id="KW-1185">Reference proteome</keyword>
<dbReference type="GO" id="GO:0016020">
    <property type="term" value="C:membrane"/>
    <property type="evidence" value="ECO:0007669"/>
    <property type="project" value="InterPro"/>
</dbReference>
<dbReference type="InterPro" id="IPR050768">
    <property type="entry name" value="UPF0353/GerABKA_families"/>
</dbReference>
<dbReference type="GO" id="GO:0009847">
    <property type="term" value="P:spore germination"/>
    <property type="evidence" value="ECO:0007669"/>
    <property type="project" value="InterPro"/>
</dbReference>
<evidence type="ECO:0008006" key="7">
    <source>
        <dbReference type="Google" id="ProtNLM"/>
    </source>
</evidence>
<evidence type="ECO:0000256" key="1">
    <source>
        <dbReference type="ARBA" id="ARBA00005278"/>
    </source>
</evidence>
<accession>A0A938XWI0</accession>
<dbReference type="PANTHER" id="PTHR22550">
    <property type="entry name" value="SPORE GERMINATION PROTEIN"/>
    <property type="match status" value="1"/>
</dbReference>
<reference evidence="5" key="1">
    <citation type="submission" date="2021-01" db="EMBL/GenBank/DDBJ databases">
        <title>Genomic Encyclopedia of Type Strains, Phase IV (KMG-IV): sequencing the most valuable type-strain genomes for metagenomic binning, comparative biology and taxonomic classification.</title>
        <authorList>
            <person name="Goeker M."/>
        </authorList>
    </citation>
    <scope>NUCLEOTIDE SEQUENCE</scope>
    <source>
        <strain evidence="5">DSM 23230</strain>
    </source>
</reference>
<feature type="transmembrane region" description="Helical" evidence="4">
    <location>
        <begin position="318"/>
        <end position="340"/>
    </location>
</feature>
<feature type="compositionally biased region" description="Basic and acidic residues" evidence="3">
    <location>
        <begin position="513"/>
        <end position="527"/>
    </location>
</feature>
<name>A0A938XWI0_9FIRM</name>
<evidence type="ECO:0000256" key="2">
    <source>
        <dbReference type="ARBA" id="ARBA00023136"/>
    </source>
</evidence>
<keyword evidence="2 4" id="KW-0472">Membrane</keyword>
<proteinExistence type="inferred from homology"/>
<evidence type="ECO:0000256" key="3">
    <source>
        <dbReference type="SAM" id="MobiDB-lite"/>
    </source>
</evidence>
<dbReference type="Proteomes" id="UP000774000">
    <property type="component" value="Unassembled WGS sequence"/>
</dbReference>
<dbReference type="InterPro" id="IPR004995">
    <property type="entry name" value="Spore_Ger"/>
</dbReference>
<organism evidence="5 6">
    <name type="scientific">Halanaerobacter jeridensis</name>
    <dbReference type="NCBI Taxonomy" id="706427"/>
    <lineage>
        <taxon>Bacteria</taxon>
        <taxon>Bacillati</taxon>
        <taxon>Bacillota</taxon>
        <taxon>Clostridia</taxon>
        <taxon>Halanaerobiales</taxon>
        <taxon>Halobacteroidaceae</taxon>
        <taxon>Halanaerobacter</taxon>
    </lineage>
</organism>
<feature type="transmembrane region" description="Helical" evidence="4">
    <location>
        <begin position="441"/>
        <end position="466"/>
    </location>
</feature>
<dbReference type="RefSeq" id="WP_204702296.1">
    <property type="nucleotide sequence ID" value="NZ_JAFBDQ010000014.1"/>
</dbReference>
<evidence type="ECO:0000313" key="5">
    <source>
        <dbReference type="EMBL" id="MBM7557546.1"/>
    </source>
</evidence>
<sequence length="527" mass="59361">MWNRIDKFFGISQPKKETTEHINIAKEKIVISEDLETNLNNLQANLSDSVDFNSKDILLGGNQNYKATVTYIVSIVNQQYLQQEILKPLMLNIKFTSPEDTKKNIKQLVQQLPLPIGQTSFIGSLNEAIGEILEGKVVLFINHFDQAFVLDIKELASRSVETPQIESATRGPQEAFTENLELNISLIRKRIRDNNLMIEVHKVVARTKTDLGVCYINDLADQEILKQLNNRINNLDLDGVVDTGYLDQYFQDNWKTPFPIFQNTERPDKAIHNLLEGKILLVLDGTPFVSIIPTTFIQFFQTPEDYYDIFYVGSAIRILRLIATFITVSLPSLYISLVSFHHELLPTDLALTIATTRQEVPFPSYLEAVIMEVSLELLRESGIRLPGAIGQTIGIVGGLVLGEAAVNAGLVSPPMVIVVAITAISSFVIPDYEAAIPLRLLRFPLMILASFFSVYGIMVGWLFILIHLCSLESFNQPYFAPFAPIKVTDLKDSIIRVPLRLMGQRPHSTANQQKDRQTRKGESKDEE</sequence>
<feature type="transmembrane region" description="Helical" evidence="4">
    <location>
        <begin position="410"/>
        <end position="429"/>
    </location>
</feature>
<gene>
    <name evidence="5" type="ORF">JOC47_002412</name>
</gene>
<feature type="region of interest" description="Disordered" evidence="3">
    <location>
        <begin position="505"/>
        <end position="527"/>
    </location>
</feature>
<dbReference type="AlphaFoldDB" id="A0A938XWI0"/>
<evidence type="ECO:0000313" key="6">
    <source>
        <dbReference type="Proteomes" id="UP000774000"/>
    </source>
</evidence>
<dbReference type="Pfam" id="PF03323">
    <property type="entry name" value="GerA"/>
    <property type="match status" value="1"/>
</dbReference>
<keyword evidence="4" id="KW-0812">Transmembrane</keyword>
<keyword evidence="4" id="KW-1133">Transmembrane helix</keyword>
<comment type="caution">
    <text evidence="5">The sequence shown here is derived from an EMBL/GenBank/DDBJ whole genome shotgun (WGS) entry which is preliminary data.</text>
</comment>
<dbReference type="PANTHER" id="PTHR22550:SF5">
    <property type="entry name" value="LEUCINE ZIPPER PROTEIN 4"/>
    <property type="match status" value="1"/>
</dbReference>
<comment type="similarity">
    <text evidence="1">Belongs to the GerABKA family.</text>
</comment>